<dbReference type="Pfam" id="PF00691">
    <property type="entry name" value="OmpA"/>
    <property type="match status" value="1"/>
</dbReference>
<name>A0A4R5DSG1_9BACT</name>
<keyword evidence="2" id="KW-0732">Signal</keyword>
<keyword evidence="5" id="KW-1185">Reference proteome</keyword>
<dbReference type="AlphaFoldDB" id="A0A4R5DSG1"/>
<evidence type="ECO:0000313" key="4">
    <source>
        <dbReference type="EMBL" id="TDE15200.1"/>
    </source>
</evidence>
<dbReference type="OrthoDB" id="1490539at2"/>
<dbReference type="GO" id="GO:0016020">
    <property type="term" value="C:membrane"/>
    <property type="evidence" value="ECO:0007669"/>
    <property type="project" value="UniProtKB-UniRule"/>
</dbReference>
<dbReference type="SUPFAM" id="SSF103088">
    <property type="entry name" value="OmpA-like"/>
    <property type="match status" value="1"/>
</dbReference>
<accession>A0A4R5DSG1</accession>
<dbReference type="PANTHER" id="PTHR30329">
    <property type="entry name" value="STATOR ELEMENT OF FLAGELLAR MOTOR COMPLEX"/>
    <property type="match status" value="1"/>
</dbReference>
<dbReference type="SUPFAM" id="SSF63829">
    <property type="entry name" value="Calcium-dependent phosphotriesterase"/>
    <property type="match status" value="1"/>
</dbReference>
<dbReference type="PANTHER" id="PTHR30329:SF21">
    <property type="entry name" value="LIPOPROTEIN YIAD-RELATED"/>
    <property type="match status" value="1"/>
</dbReference>
<dbReference type="Proteomes" id="UP000294850">
    <property type="component" value="Unassembled WGS sequence"/>
</dbReference>
<feature type="signal peptide" evidence="2">
    <location>
        <begin position="1"/>
        <end position="20"/>
    </location>
</feature>
<keyword evidence="1" id="KW-0472">Membrane</keyword>
<evidence type="ECO:0000256" key="2">
    <source>
        <dbReference type="SAM" id="SignalP"/>
    </source>
</evidence>
<dbReference type="EMBL" id="SMFL01000004">
    <property type="protein sequence ID" value="TDE15200.1"/>
    <property type="molecule type" value="Genomic_DNA"/>
</dbReference>
<evidence type="ECO:0000259" key="3">
    <source>
        <dbReference type="PROSITE" id="PS51123"/>
    </source>
</evidence>
<proteinExistence type="predicted"/>
<gene>
    <name evidence="4" type="ORF">E0F88_11790</name>
</gene>
<sequence>MNMRSILLLAAMLCSSICNAQNPYLGLWQGYFTYVFANNTTKTSKFQLQFQQMNADTLYGRVISYSDTDSTKVSGISGTFSAGYKKDENMFYYFGLADKTTKKKIKGVYVFRFSGTGNRTIIGEFYPEVKRKDDPRVTAAFHRLDSPEQQILFASNFHEKLYETKKRNPKYLDCECDDKVYGIIKGMIDEPLNDRVNPIPPGPYSHGQSIREISKLEPEAVLTKIHREVIPFPSVALAKGFDNILYTVTSNSTDKRQPVYAYNPATGRGAYTSWTLPVPTVDGHWYAQWLSGGTDNNGNLYFLTEQADKLVKIDPVTDEVTTIWEVCPLGKPSNAYNKNPFLQYDTALGNFCFDENGYICLVSNTTGTITKIDISGVPRIVEMFAIEGLPLTGFLGTGFGYGDILIQKDAQGVNRTYVTGRFEIFEVDLVRRRLVKAVAQFHNADLAGCNIFKKPSIKPFEPEKVLVSNPPVATVLKPADAPKHSELTPEKPSILNIVFVQSKDEFVDPPAANAEINKWIEKLKINPNMTIKVSGHTDDVGNPEKNRSLSALRAIKVKSYMLSKGIQQGRIAVEGFGGTRPMVPNTSEANMAKNRRVEIDIISK</sequence>
<feature type="domain" description="OmpA-like" evidence="3">
    <location>
        <begin position="487"/>
        <end position="604"/>
    </location>
</feature>
<dbReference type="CDD" id="cd07185">
    <property type="entry name" value="OmpA_C-like"/>
    <property type="match status" value="1"/>
</dbReference>
<dbReference type="InterPro" id="IPR006665">
    <property type="entry name" value="OmpA-like"/>
</dbReference>
<protein>
    <submittedName>
        <fullName evidence="4">OmpA family protein</fullName>
    </submittedName>
</protein>
<dbReference type="RefSeq" id="WP_131958463.1">
    <property type="nucleotide sequence ID" value="NZ_SMFL01000004.1"/>
</dbReference>
<dbReference type="InterPro" id="IPR036737">
    <property type="entry name" value="OmpA-like_sf"/>
</dbReference>
<evidence type="ECO:0000313" key="5">
    <source>
        <dbReference type="Proteomes" id="UP000294850"/>
    </source>
</evidence>
<comment type="caution">
    <text evidence="4">The sequence shown here is derived from an EMBL/GenBank/DDBJ whole genome shotgun (WGS) entry which is preliminary data.</text>
</comment>
<organism evidence="4 5">
    <name type="scientific">Dyadobacter psychrotolerans</name>
    <dbReference type="NCBI Taxonomy" id="2541721"/>
    <lineage>
        <taxon>Bacteria</taxon>
        <taxon>Pseudomonadati</taxon>
        <taxon>Bacteroidota</taxon>
        <taxon>Cytophagia</taxon>
        <taxon>Cytophagales</taxon>
        <taxon>Spirosomataceae</taxon>
        <taxon>Dyadobacter</taxon>
    </lineage>
</organism>
<reference evidence="4 5" key="1">
    <citation type="submission" date="2019-03" db="EMBL/GenBank/DDBJ databases">
        <title>Dyadobacter AR-3-6 sp. nov., isolated from arctic soil.</title>
        <authorList>
            <person name="Chaudhary D.K."/>
        </authorList>
    </citation>
    <scope>NUCLEOTIDE SEQUENCE [LARGE SCALE GENOMIC DNA]</scope>
    <source>
        <strain evidence="4 5">AR-3-6</strain>
    </source>
</reference>
<dbReference type="PROSITE" id="PS51123">
    <property type="entry name" value="OMPA_2"/>
    <property type="match status" value="1"/>
</dbReference>
<feature type="chain" id="PRO_5020906639" evidence="2">
    <location>
        <begin position="21"/>
        <end position="604"/>
    </location>
</feature>
<evidence type="ECO:0000256" key="1">
    <source>
        <dbReference type="PROSITE-ProRule" id="PRU00473"/>
    </source>
</evidence>
<dbReference type="InterPro" id="IPR050330">
    <property type="entry name" value="Bact_OuterMem_StrucFunc"/>
</dbReference>
<dbReference type="Gene3D" id="3.30.1330.60">
    <property type="entry name" value="OmpA-like domain"/>
    <property type="match status" value="1"/>
</dbReference>